<evidence type="ECO:0000256" key="1">
    <source>
        <dbReference type="SAM" id="Phobius"/>
    </source>
</evidence>
<proteinExistence type="predicted"/>
<keyword evidence="1" id="KW-1133">Transmembrane helix</keyword>
<evidence type="ECO:0000259" key="2">
    <source>
        <dbReference type="Pfam" id="PF04024"/>
    </source>
</evidence>
<comment type="caution">
    <text evidence="3">The sequence shown here is derived from an EMBL/GenBank/DDBJ whole genome shotgun (WGS) entry which is preliminary data.</text>
</comment>
<evidence type="ECO:0000313" key="3">
    <source>
        <dbReference type="EMBL" id="MBK9981862.1"/>
    </source>
</evidence>
<keyword evidence="1" id="KW-0472">Membrane</keyword>
<feature type="domain" description="Phage shock protein PspC N-terminal" evidence="2">
    <location>
        <begin position="17"/>
        <end position="60"/>
    </location>
</feature>
<feature type="transmembrane region" description="Helical" evidence="1">
    <location>
        <begin position="37"/>
        <end position="62"/>
    </location>
</feature>
<protein>
    <submittedName>
        <fullName evidence="3">PspC domain-containing protein</fullName>
    </submittedName>
</protein>
<reference evidence="3 4" key="1">
    <citation type="submission" date="2020-10" db="EMBL/GenBank/DDBJ databases">
        <title>Connecting structure to function with the recovery of over 1000 high-quality activated sludge metagenome-assembled genomes encoding full-length rRNA genes using long-read sequencing.</title>
        <authorList>
            <person name="Singleton C.M."/>
            <person name="Petriglieri F."/>
            <person name="Kristensen J.M."/>
            <person name="Kirkegaard R.H."/>
            <person name="Michaelsen T.Y."/>
            <person name="Andersen M.H."/>
            <person name="Karst S.M."/>
            <person name="Dueholm M.S."/>
            <person name="Nielsen P.H."/>
            <person name="Albertsen M."/>
        </authorList>
    </citation>
    <scope>NUCLEOTIDE SEQUENCE [LARGE SCALE GENOMIC DNA]</scope>
    <source>
        <strain evidence="3">Ribe_18-Q3-R11-54_MAXAC.273</strain>
    </source>
</reference>
<dbReference type="EMBL" id="JADKGY010000001">
    <property type="protein sequence ID" value="MBK9981862.1"/>
    <property type="molecule type" value="Genomic_DNA"/>
</dbReference>
<dbReference type="Proteomes" id="UP000808337">
    <property type="component" value="Unassembled WGS sequence"/>
</dbReference>
<keyword evidence="1" id="KW-0812">Transmembrane</keyword>
<gene>
    <name evidence="3" type="ORF">IPP15_05465</name>
</gene>
<dbReference type="AlphaFoldDB" id="A0A9D7SU23"/>
<accession>A0A9D7SU23</accession>
<organism evidence="3 4">
    <name type="scientific">Candidatus Opimibacter skivensis</name>
    <dbReference type="NCBI Taxonomy" id="2982028"/>
    <lineage>
        <taxon>Bacteria</taxon>
        <taxon>Pseudomonadati</taxon>
        <taxon>Bacteroidota</taxon>
        <taxon>Saprospiria</taxon>
        <taxon>Saprospirales</taxon>
        <taxon>Saprospiraceae</taxon>
        <taxon>Candidatus Opimibacter</taxon>
    </lineage>
</organism>
<sequence>MDNLFDSNRHFLEKSAFGVCQQLGEWMRINPARIRLYFIYASFVTFGSPFVLYLVMAFWLNIRKYVSTGTRRFWPSDFDPYPKE</sequence>
<dbReference type="Pfam" id="PF04024">
    <property type="entry name" value="PspC"/>
    <property type="match status" value="1"/>
</dbReference>
<name>A0A9D7SU23_9BACT</name>
<evidence type="ECO:0000313" key="4">
    <source>
        <dbReference type="Proteomes" id="UP000808337"/>
    </source>
</evidence>
<dbReference type="InterPro" id="IPR007168">
    <property type="entry name" value="Phageshock_PspC_N"/>
</dbReference>